<name>A0ABW5YG73_9SPHI</name>
<dbReference type="Proteomes" id="UP001597557">
    <property type="component" value="Unassembled WGS sequence"/>
</dbReference>
<evidence type="ECO:0000313" key="3">
    <source>
        <dbReference type="Proteomes" id="UP001597557"/>
    </source>
</evidence>
<evidence type="ECO:0000313" key="2">
    <source>
        <dbReference type="EMBL" id="MFD2874024.1"/>
    </source>
</evidence>
<reference evidence="3" key="1">
    <citation type="journal article" date="2019" name="Int. J. Syst. Evol. Microbiol.">
        <title>The Global Catalogue of Microorganisms (GCM) 10K type strain sequencing project: providing services to taxonomists for standard genome sequencing and annotation.</title>
        <authorList>
            <consortium name="The Broad Institute Genomics Platform"/>
            <consortium name="The Broad Institute Genome Sequencing Center for Infectious Disease"/>
            <person name="Wu L."/>
            <person name="Ma J."/>
        </authorList>
    </citation>
    <scope>NUCLEOTIDE SEQUENCE [LARGE SCALE GENOMIC DNA]</scope>
    <source>
        <strain evidence="3">KCTC 22437</strain>
    </source>
</reference>
<gene>
    <name evidence="2" type="ORF">ACFS5N_16195</name>
</gene>
<feature type="chain" id="PRO_5047188004" description="Nucleic acid binding protein" evidence="1">
    <location>
        <begin position="21"/>
        <end position="116"/>
    </location>
</feature>
<accession>A0ABW5YG73</accession>
<dbReference type="EMBL" id="JBHUPD010000003">
    <property type="protein sequence ID" value="MFD2874024.1"/>
    <property type="molecule type" value="Genomic_DNA"/>
</dbReference>
<feature type="signal peptide" evidence="1">
    <location>
        <begin position="1"/>
        <end position="20"/>
    </location>
</feature>
<keyword evidence="1" id="KW-0732">Signal</keyword>
<keyword evidence="3" id="KW-1185">Reference proteome</keyword>
<sequence>MKKTLLAFTLLVSFAITAKAQDTLRNPADYRTHLSKVATLCDVVYQVKVISDTVTYLYMGGNVPHQKFTIAVKGNKLQLDWANLKNKHLCVTGTVVMYKNTIQVIAFEPGHIKVDQ</sequence>
<comment type="caution">
    <text evidence="2">The sequence shown here is derived from an EMBL/GenBank/DDBJ whole genome shotgun (WGS) entry which is preliminary data.</text>
</comment>
<evidence type="ECO:0008006" key="4">
    <source>
        <dbReference type="Google" id="ProtNLM"/>
    </source>
</evidence>
<dbReference type="RefSeq" id="WP_377187890.1">
    <property type="nucleotide sequence ID" value="NZ_JBHUPD010000003.1"/>
</dbReference>
<protein>
    <recommendedName>
        <fullName evidence="4">Nucleic acid binding protein</fullName>
    </recommendedName>
</protein>
<evidence type="ECO:0000256" key="1">
    <source>
        <dbReference type="SAM" id="SignalP"/>
    </source>
</evidence>
<proteinExistence type="predicted"/>
<organism evidence="2 3">
    <name type="scientific">Mucilaginibacter ximonensis</name>
    <dbReference type="NCBI Taxonomy" id="538021"/>
    <lineage>
        <taxon>Bacteria</taxon>
        <taxon>Pseudomonadati</taxon>
        <taxon>Bacteroidota</taxon>
        <taxon>Sphingobacteriia</taxon>
        <taxon>Sphingobacteriales</taxon>
        <taxon>Sphingobacteriaceae</taxon>
        <taxon>Mucilaginibacter</taxon>
    </lineage>
</organism>